<dbReference type="EMBL" id="JXTB01000031">
    <property type="protein sequence ID" value="PON73963.1"/>
    <property type="molecule type" value="Genomic_DNA"/>
</dbReference>
<protein>
    <submittedName>
        <fullName evidence="2">Uncharacterized protein</fullName>
    </submittedName>
</protein>
<gene>
    <name evidence="2" type="ORF">PanWU01x14_055130</name>
</gene>
<dbReference type="Proteomes" id="UP000237105">
    <property type="component" value="Unassembled WGS sequence"/>
</dbReference>
<organism evidence="2 3">
    <name type="scientific">Parasponia andersonii</name>
    <name type="common">Sponia andersonii</name>
    <dbReference type="NCBI Taxonomy" id="3476"/>
    <lineage>
        <taxon>Eukaryota</taxon>
        <taxon>Viridiplantae</taxon>
        <taxon>Streptophyta</taxon>
        <taxon>Embryophyta</taxon>
        <taxon>Tracheophyta</taxon>
        <taxon>Spermatophyta</taxon>
        <taxon>Magnoliopsida</taxon>
        <taxon>eudicotyledons</taxon>
        <taxon>Gunneridae</taxon>
        <taxon>Pentapetalae</taxon>
        <taxon>rosids</taxon>
        <taxon>fabids</taxon>
        <taxon>Rosales</taxon>
        <taxon>Cannabaceae</taxon>
        <taxon>Parasponia</taxon>
    </lineage>
</organism>
<keyword evidence="1" id="KW-1133">Transmembrane helix</keyword>
<sequence length="105" mass="12694">AFLSFIYFFKELISFLSLTLVFCYKLNSFRWFYCFFFLFFFFCSYHFIKNNFITNIPPPASEKCLAFSLIQAPSFSSAFSISLLPRRRPGRWSCVSLRFDMRYHF</sequence>
<reference evidence="3" key="1">
    <citation type="submission" date="2016-06" db="EMBL/GenBank/DDBJ databases">
        <title>Parallel loss of symbiosis genes in relatives of nitrogen-fixing non-legume Parasponia.</title>
        <authorList>
            <person name="Van Velzen R."/>
            <person name="Holmer R."/>
            <person name="Bu F."/>
            <person name="Rutten L."/>
            <person name="Van Zeijl A."/>
            <person name="Liu W."/>
            <person name="Santuari L."/>
            <person name="Cao Q."/>
            <person name="Sharma T."/>
            <person name="Shen D."/>
            <person name="Roswanjaya Y."/>
            <person name="Wardhani T."/>
            <person name="Kalhor M.S."/>
            <person name="Jansen J."/>
            <person name="Van den Hoogen J."/>
            <person name="Gungor B."/>
            <person name="Hartog M."/>
            <person name="Hontelez J."/>
            <person name="Verver J."/>
            <person name="Yang W.-C."/>
            <person name="Schijlen E."/>
            <person name="Repin R."/>
            <person name="Schilthuizen M."/>
            <person name="Schranz E."/>
            <person name="Heidstra R."/>
            <person name="Miyata K."/>
            <person name="Fedorova E."/>
            <person name="Kohlen W."/>
            <person name="Bisseling T."/>
            <person name="Smit S."/>
            <person name="Geurts R."/>
        </authorList>
    </citation>
    <scope>NUCLEOTIDE SEQUENCE [LARGE SCALE GENOMIC DNA]</scope>
    <source>
        <strain evidence="3">cv. WU1-14</strain>
    </source>
</reference>
<proteinExistence type="predicted"/>
<feature type="transmembrane region" description="Helical" evidence="1">
    <location>
        <begin position="31"/>
        <end position="48"/>
    </location>
</feature>
<keyword evidence="1" id="KW-0472">Membrane</keyword>
<keyword evidence="1" id="KW-0812">Transmembrane</keyword>
<evidence type="ECO:0000313" key="2">
    <source>
        <dbReference type="EMBL" id="PON73963.1"/>
    </source>
</evidence>
<evidence type="ECO:0000313" key="3">
    <source>
        <dbReference type="Proteomes" id="UP000237105"/>
    </source>
</evidence>
<evidence type="ECO:0000256" key="1">
    <source>
        <dbReference type="SAM" id="Phobius"/>
    </source>
</evidence>
<name>A0A2P5DL09_PARAD</name>
<feature type="non-terminal residue" evidence="2">
    <location>
        <position position="1"/>
    </location>
</feature>
<feature type="transmembrane region" description="Helical" evidence="1">
    <location>
        <begin position="6"/>
        <end position="24"/>
    </location>
</feature>
<comment type="caution">
    <text evidence="2">The sequence shown here is derived from an EMBL/GenBank/DDBJ whole genome shotgun (WGS) entry which is preliminary data.</text>
</comment>
<accession>A0A2P5DL09</accession>
<dbReference type="AlphaFoldDB" id="A0A2P5DL09"/>
<keyword evidence="3" id="KW-1185">Reference proteome</keyword>